<accession>F8FK36</accession>
<gene>
    <name evidence="1" type="ordered locus">KNP414_05553</name>
</gene>
<evidence type="ECO:0000313" key="2">
    <source>
        <dbReference type="Proteomes" id="UP000006620"/>
    </source>
</evidence>
<dbReference type="AlphaFoldDB" id="F8FK36"/>
<proteinExistence type="predicted"/>
<sequence length="54" mass="5960">MQPTVRHHVSAARLSARLNTAANELGRAPQGAGRALVPVQWRMGIPKQLSWLLF</sequence>
<protein>
    <submittedName>
        <fullName evidence="1">Uncharacterized protein</fullName>
    </submittedName>
</protein>
<reference evidence="1 2" key="2">
    <citation type="journal article" date="2013" name="Genome Announc.">
        <title>Genome Sequence of Growth-Improving Paenibacillus mucilaginosus Strain KNP414.</title>
        <authorList>
            <person name="Lu J.J."/>
            <person name="Wang J.F."/>
            <person name="Hu X.F."/>
        </authorList>
    </citation>
    <scope>NUCLEOTIDE SEQUENCE [LARGE SCALE GENOMIC DNA]</scope>
    <source>
        <strain evidence="1 2">KNP414</strain>
    </source>
</reference>
<dbReference type="KEGG" id="pms:KNP414_05553"/>
<dbReference type="EMBL" id="CP002869">
    <property type="protein sequence ID" value="AEI44077.1"/>
    <property type="molecule type" value="Genomic_DNA"/>
</dbReference>
<organism evidence="1 2">
    <name type="scientific">Paenibacillus mucilaginosus (strain KNP414)</name>
    <dbReference type="NCBI Taxonomy" id="1036673"/>
    <lineage>
        <taxon>Bacteria</taxon>
        <taxon>Bacillati</taxon>
        <taxon>Bacillota</taxon>
        <taxon>Bacilli</taxon>
        <taxon>Bacillales</taxon>
        <taxon>Paenibacillaceae</taxon>
        <taxon>Paenibacillus</taxon>
    </lineage>
</organism>
<name>F8FK36_PAEMK</name>
<dbReference type="Proteomes" id="UP000006620">
    <property type="component" value="Chromosome"/>
</dbReference>
<dbReference type="HOGENOM" id="CLU_3046100_0_0_9"/>
<reference evidence="2" key="1">
    <citation type="submission" date="2011-06" db="EMBL/GenBank/DDBJ databases">
        <title>Complete genome sequence of Paenibacillus mucilaginosus KNP414.</title>
        <authorList>
            <person name="Wang J."/>
            <person name="Hu S."/>
            <person name="Hu X."/>
            <person name="Zhang B."/>
            <person name="Dong D."/>
            <person name="Zhang S."/>
            <person name="Zhao K."/>
            <person name="Wu D."/>
        </authorList>
    </citation>
    <scope>NUCLEOTIDE SEQUENCE [LARGE SCALE GENOMIC DNA]</scope>
    <source>
        <strain evidence="2">KNP414</strain>
    </source>
</reference>
<evidence type="ECO:0000313" key="1">
    <source>
        <dbReference type="EMBL" id="AEI44077.1"/>
    </source>
</evidence>